<protein>
    <recommendedName>
        <fullName evidence="3">Protein STU1</fullName>
    </recommendedName>
</protein>
<feature type="compositionally biased region" description="Polar residues" evidence="7">
    <location>
        <begin position="246"/>
        <end position="282"/>
    </location>
</feature>
<evidence type="ECO:0000256" key="4">
    <source>
        <dbReference type="ARBA" id="ARBA00022618"/>
    </source>
</evidence>
<feature type="region of interest" description="Disordered" evidence="7">
    <location>
        <begin position="229"/>
        <end position="315"/>
    </location>
</feature>
<gene>
    <name evidence="9" type="ORF">SAMEA4029010_CIC11G00000003138</name>
</gene>
<feature type="compositionally biased region" description="Low complexity" evidence="7">
    <location>
        <begin position="283"/>
        <end position="308"/>
    </location>
</feature>
<evidence type="ECO:0000256" key="3">
    <source>
        <dbReference type="ARBA" id="ARBA00016012"/>
    </source>
</evidence>
<dbReference type="InterPro" id="IPR016024">
    <property type="entry name" value="ARM-type_fold"/>
</dbReference>
<evidence type="ECO:0000259" key="8">
    <source>
        <dbReference type="SMART" id="SM01349"/>
    </source>
</evidence>
<dbReference type="STRING" id="45354.A0A1L0BLF4"/>
<dbReference type="EMBL" id="LT635758">
    <property type="protein sequence ID" value="SGZ52035.1"/>
    <property type="molecule type" value="Genomic_DNA"/>
</dbReference>
<dbReference type="SUPFAM" id="SSF48371">
    <property type="entry name" value="ARM repeat"/>
    <property type="match status" value="1"/>
</dbReference>
<keyword evidence="6" id="KW-0498">Mitosis</keyword>
<accession>A0A1L0BLF4</accession>
<feature type="domain" description="TOG" evidence="8">
    <location>
        <begin position="339"/>
        <end position="574"/>
    </location>
</feature>
<keyword evidence="4" id="KW-0132">Cell division</keyword>
<dbReference type="PANTHER" id="PTHR21567">
    <property type="entry name" value="CLASP"/>
    <property type="match status" value="1"/>
</dbReference>
<evidence type="ECO:0000256" key="7">
    <source>
        <dbReference type="SAM" id="MobiDB-lite"/>
    </source>
</evidence>
<dbReference type="GO" id="GO:0005876">
    <property type="term" value="C:spindle microtubule"/>
    <property type="evidence" value="ECO:0007669"/>
    <property type="project" value="TreeGrafter"/>
</dbReference>
<dbReference type="InterPro" id="IPR034085">
    <property type="entry name" value="TOG"/>
</dbReference>
<evidence type="ECO:0000256" key="6">
    <source>
        <dbReference type="ARBA" id="ARBA00022776"/>
    </source>
</evidence>
<dbReference type="Pfam" id="PF12348">
    <property type="entry name" value="CLASP_N"/>
    <property type="match status" value="1"/>
</dbReference>
<organism evidence="9 10">
    <name type="scientific">Sungouiella intermedia</name>
    <dbReference type="NCBI Taxonomy" id="45354"/>
    <lineage>
        <taxon>Eukaryota</taxon>
        <taxon>Fungi</taxon>
        <taxon>Dikarya</taxon>
        <taxon>Ascomycota</taxon>
        <taxon>Saccharomycotina</taxon>
        <taxon>Pichiomycetes</taxon>
        <taxon>Metschnikowiaceae</taxon>
        <taxon>Sungouiella</taxon>
    </lineage>
</organism>
<keyword evidence="10" id="KW-1185">Reference proteome</keyword>
<dbReference type="Gene3D" id="1.25.10.10">
    <property type="entry name" value="Leucine-rich Repeat Variant"/>
    <property type="match status" value="2"/>
</dbReference>
<feature type="region of interest" description="Disordered" evidence="7">
    <location>
        <begin position="1031"/>
        <end position="1054"/>
    </location>
</feature>
<dbReference type="Proteomes" id="UP000182334">
    <property type="component" value="Chromosome III"/>
</dbReference>
<dbReference type="GO" id="GO:0060172">
    <property type="term" value="P:astral microtubule depolymerization"/>
    <property type="evidence" value="ECO:0007669"/>
    <property type="project" value="TreeGrafter"/>
</dbReference>
<keyword evidence="5" id="KW-0493">Microtubule</keyword>
<feature type="region of interest" description="Disordered" evidence="7">
    <location>
        <begin position="670"/>
        <end position="696"/>
    </location>
</feature>
<evidence type="ECO:0000313" key="9">
    <source>
        <dbReference type="EMBL" id="SGZ52035.1"/>
    </source>
</evidence>
<comment type="subcellular location">
    <subcellularLocation>
        <location evidence="1">Cytoplasm</location>
        <location evidence="1">Cytoskeleton</location>
        <location evidence="1">Spindle</location>
    </subcellularLocation>
</comment>
<evidence type="ECO:0000256" key="1">
    <source>
        <dbReference type="ARBA" id="ARBA00004186"/>
    </source>
</evidence>
<dbReference type="SMART" id="SM01349">
    <property type="entry name" value="TOG"/>
    <property type="match status" value="1"/>
</dbReference>
<dbReference type="GO" id="GO:0090307">
    <property type="term" value="P:mitotic spindle assembly"/>
    <property type="evidence" value="ECO:0007669"/>
    <property type="project" value="TreeGrafter"/>
</dbReference>
<dbReference type="GO" id="GO:0051301">
    <property type="term" value="P:cell division"/>
    <property type="evidence" value="ECO:0007669"/>
    <property type="project" value="UniProtKB-KW"/>
</dbReference>
<reference evidence="9 10" key="1">
    <citation type="submission" date="2016-10" db="EMBL/GenBank/DDBJ databases">
        <authorList>
            <person name="de Groot N.N."/>
        </authorList>
    </citation>
    <scope>NUCLEOTIDE SEQUENCE [LARGE SCALE GENOMIC DNA]</scope>
    <source>
        <strain evidence="9 10">CBS 141442</strain>
    </source>
</reference>
<dbReference type="InterPro" id="IPR024395">
    <property type="entry name" value="CLASP_N_dom"/>
</dbReference>
<dbReference type="OrthoDB" id="46159at2759"/>
<evidence type="ECO:0000256" key="5">
    <source>
        <dbReference type="ARBA" id="ARBA00022701"/>
    </source>
</evidence>
<dbReference type="GO" id="GO:0005815">
    <property type="term" value="C:microtubule organizing center"/>
    <property type="evidence" value="ECO:0007669"/>
    <property type="project" value="TreeGrafter"/>
</dbReference>
<dbReference type="PANTHER" id="PTHR21567:SF9">
    <property type="entry name" value="CLIP-ASSOCIATING PROTEIN"/>
    <property type="match status" value="1"/>
</dbReference>
<dbReference type="GO" id="GO:1990023">
    <property type="term" value="C:mitotic spindle midzone"/>
    <property type="evidence" value="ECO:0007669"/>
    <property type="project" value="TreeGrafter"/>
</dbReference>
<dbReference type="InterPro" id="IPR011989">
    <property type="entry name" value="ARM-like"/>
</dbReference>
<dbReference type="GO" id="GO:0008017">
    <property type="term" value="F:microtubule binding"/>
    <property type="evidence" value="ECO:0007669"/>
    <property type="project" value="TreeGrafter"/>
</dbReference>
<keyword evidence="6" id="KW-0131">Cell cycle</keyword>
<proteinExistence type="inferred from homology"/>
<feature type="region of interest" description="Disordered" evidence="7">
    <location>
        <begin position="596"/>
        <end position="658"/>
    </location>
</feature>
<evidence type="ECO:0000313" key="10">
    <source>
        <dbReference type="Proteomes" id="UP000182334"/>
    </source>
</evidence>
<sequence>MVVSGDELYRAVIAGKSQTVTSLLTDLKTHVKKDNVALPLVPKYFEALSIVMDTTDPAVQALAFSSICHLVKRVSIQDSTGKVLADQSFLVLPIVIPRIADKKSSISASARRALEAYWLSVPVKVEQALIDVGLSNRSLLIINETVVWLNHILTEINPYFKLDAFFTPLAQTLNKHASNTTLVENIKVLFANYYDLKQNKLHQFELQKVLESSGVSTVLRASIMGTDAVLSHQPQKPSRSHELDYTSPSVHSQPTYKSSKYGSRPSTSFKGESNEPSLNISVSTINSSTGDNSTSGSNSHSDSTNGNGPANDSTSLSELEKLTEGLANYKLDMDFPSKNVSSESSIHDLLVTMFPCFEHKETEKNWISREKSIQQLRQIIRGNAQSEYRLQMLQAIKELSEGIQKALLSLRTTLNVHSCQLVKEMAIFFGAEFDALAEIFLPTLIKLCSATKHMTNTNANVAVSSILANCTLHSRIIQRISTAATDKSTTTKSYAAFWLQIYLVRCHSQSLCSEIVGKLLPKLLADPNSQVRQSAKDAYWQYRKLLPESADELLGKLDSNVIRALERSKPADEKFTSLMTTKKSRPSLKEAIMARNKQMRAKTSETRSTSSFLPRRPNEFEEFNQRSVNRIASDPLRGPSRTERGHAPHYAQSTFSHRATTQPLLEVIKSSSAPPSEIKSAPSLSPPSLHFSTHSASTLAKQSPEVLNDQAAAFEGRNDPILKFLLSSQEEFIREGVNLLRYALIGDEDISKEIKLNLRKVSISNTEMLRPLFEEGESLFKKACRLFQIDDFFRIIAILLPVSTKNLDLILSLFEVEQIYDSINTLLSYVADLDNIVDEKLLVMQIIKYKSKILDMLVQFLNKVILKMPISDVKFAKLTANLVELVPIVDSSWIFADYQLLLQTLHSINKSLFVAQLSLASNSLRAEVEQIVGIDHSLLYSGDVTIFNMTDLTRISPGKPPVGLSPLRQPSDFTMLLPPKSHDSNFTDVTKSGQVPKIPEVKQGDEEDNEMDLAEDATDSENPAIDVAMREASEDRGSSSSGLEEFPLAENDPVSIGEETPPEVTPEENIFSTHDSEIKRTDFFAKLNSPDLSHELADDFAQVQLSGKSNSIQLFIDKVDPLNKISRRNRQISIFEDSKAGSPQKIREYSYTDFNWFNFLVAKLSLDHHAEDFDSNTVDEFKGLCKKLGECKLSGTEFIGILRFLQNEQAPDFNHFFSSLGQSLVEQSLWQFFLSSKAHDKLSGLIITKQLLINRVGINLNHLWHTLLELSGEFGSPSHELDVAISETFDEALCGVYSSAELFHIVSKTLKEPQLIDTRALRFAVESLFKLMSARTLALIINEDLFCRADDVLRGLLDHKDTLVRKYVLQTYGKLVRAARVSDASGGNKSTSMDKSGMKYIDDLMGRVTGPQMKLIEFFSQ</sequence>
<name>A0A1L0BLF4_9ASCO</name>
<evidence type="ECO:0000256" key="2">
    <source>
        <dbReference type="ARBA" id="ARBA00009549"/>
    </source>
</evidence>
<comment type="similarity">
    <text evidence="2">Belongs to the CLASP family.</text>
</comment>
<dbReference type="GO" id="GO:0005881">
    <property type="term" value="C:cytoplasmic microtubule"/>
    <property type="evidence" value="ECO:0007669"/>
    <property type="project" value="TreeGrafter"/>
</dbReference>